<dbReference type="PANTHER" id="PTHR10584">
    <property type="entry name" value="SUGAR KINASE"/>
    <property type="match status" value="1"/>
</dbReference>
<dbReference type="EMBL" id="JBHTNH010000026">
    <property type="protein sequence ID" value="MFD1362426.1"/>
    <property type="molecule type" value="Genomic_DNA"/>
</dbReference>
<feature type="domain" description="Carbohydrate kinase PfkB" evidence="3">
    <location>
        <begin position="6"/>
        <end position="291"/>
    </location>
</feature>
<gene>
    <name evidence="4" type="ORF">ACFQ4A_12235</name>
</gene>
<dbReference type="Gene3D" id="3.40.1190.20">
    <property type="match status" value="1"/>
</dbReference>
<dbReference type="Proteomes" id="UP001597178">
    <property type="component" value="Unassembled WGS sequence"/>
</dbReference>
<dbReference type="Pfam" id="PF00294">
    <property type="entry name" value="PfkB"/>
    <property type="match status" value="1"/>
</dbReference>
<organism evidence="4 5">
    <name type="scientific">Lentibacillus salinarum</name>
    <dbReference type="NCBI Taxonomy" id="446820"/>
    <lineage>
        <taxon>Bacteria</taxon>
        <taxon>Bacillati</taxon>
        <taxon>Bacillota</taxon>
        <taxon>Bacilli</taxon>
        <taxon>Bacillales</taxon>
        <taxon>Bacillaceae</taxon>
        <taxon>Lentibacillus</taxon>
    </lineage>
</organism>
<dbReference type="InterPro" id="IPR002173">
    <property type="entry name" value="Carboh/pur_kinase_PfkB_CS"/>
</dbReference>
<dbReference type="SUPFAM" id="SSF53613">
    <property type="entry name" value="Ribokinase-like"/>
    <property type="match status" value="1"/>
</dbReference>
<protein>
    <submittedName>
        <fullName evidence="4">Carbohydrate kinase family protein</fullName>
        <ecNumber evidence="4">2.7.1.-</ecNumber>
    </submittedName>
</protein>
<dbReference type="GO" id="GO:0016301">
    <property type="term" value="F:kinase activity"/>
    <property type="evidence" value="ECO:0007669"/>
    <property type="project" value="UniProtKB-KW"/>
</dbReference>
<dbReference type="PANTHER" id="PTHR10584:SF166">
    <property type="entry name" value="RIBOKINASE"/>
    <property type="match status" value="1"/>
</dbReference>
<dbReference type="RefSeq" id="WP_382400964.1">
    <property type="nucleotide sequence ID" value="NZ_JBHTNH010000026.1"/>
</dbReference>
<dbReference type="EC" id="2.7.1.-" evidence="4"/>
<evidence type="ECO:0000259" key="3">
    <source>
        <dbReference type="Pfam" id="PF00294"/>
    </source>
</evidence>
<dbReference type="InterPro" id="IPR029056">
    <property type="entry name" value="Ribokinase-like"/>
</dbReference>
<dbReference type="InterPro" id="IPR011611">
    <property type="entry name" value="PfkB_dom"/>
</dbReference>
<keyword evidence="2 4" id="KW-0418">Kinase</keyword>
<proteinExistence type="predicted"/>
<keyword evidence="1 4" id="KW-0808">Transferase</keyword>
<comment type="caution">
    <text evidence="4">The sequence shown here is derived from an EMBL/GenBank/DDBJ whole genome shotgun (WGS) entry which is preliminary data.</text>
</comment>
<name>A0ABW3ZVQ7_9BACI</name>
<sequence length="310" mass="34100">MEKFDVVVCGPVSVDIIFSEIDKLPEPSEEIYCDDFEFTCGASYNTAVALSRLGLKVAILAPVGNDFLSKFIIEKLEAEGVITTYMKSLDRPLRSLSVALNYSGDRSFVSYEDEIQNFDYGAYVNSVLGNIETEYLHISAEKRTKSIIEYANEKGIDVSLDVGWNKEWLHSPDLKKIIKLSNLFTPNLKEAQEITGESDPDRALAVLADLNPNNLIVVKLSEQGAIFKKSTTTEKVSGSKRIPVDTTGAGDVFSAGLLAGLIKGYEVRQAIQLGNFCGGCSVEGMGGTKTSPMWRDIPTELIYPNRQEDL</sequence>
<evidence type="ECO:0000313" key="5">
    <source>
        <dbReference type="Proteomes" id="UP001597178"/>
    </source>
</evidence>
<evidence type="ECO:0000256" key="1">
    <source>
        <dbReference type="ARBA" id="ARBA00022679"/>
    </source>
</evidence>
<accession>A0ABW3ZVQ7</accession>
<keyword evidence="5" id="KW-1185">Reference proteome</keyword>
<evidence type="ECO:0000256" key="2">
    <source>
        <dbReference type="ARBA" id="ARBA00022777"/>
    </source>
</evidence>
<dbReference type="PROSITE" id="PS00584">
    <property type="entry name" value="PFKB_KINASES_2"/>
    <property type="match status" value="1"/>
</dbReference>
<reference evidence="5" key="1">
    <citation type="journal article" date="2019" name="Int. J. Syst. Evol. Microbiol.">
        <title>The Global Catalogue of Microorganisms (GCM) 10K type strain sequencing project: providing services to taxonomists for standard genome sequencing and annotation.</title>
        <authorList>
            <consortium name="The Broad Institute Genomics Platform"/>
            <consortium name="The Broad Institute Genome Sequencing Center for Infectious Disease"/>
            <person name="Wu L."/>
            <person name="Ma J."/>
        </authorList>
    </citation>
    <scope>NUCLEOTIDE SEQUENCE [LARGE SCALE GENOMIC DNA]</scope>
    <source>
        <strain evidence="5">CCUG 54822</strain>
    </source>
</reference>
<evidence type="ECO:0000313" key="4">
    <source>
        <dbReference type="EMBL" id="MFD1362426.1"/>
    </source>
</evidence>